<evidence type="ECO:0000313" key="3">
    <source>
        <dbReference type="EMBL" id="QSG13391.1"/>
    </source>
</evidence>
<accession>A0A897NM97</accession>
<dbReference type="EMBL" id="CP064789">
    <property type="protein sequence ID" value="QSG13391.1"/>
    <property type="molecule type" value="Genomic_DNA"/>
</dbReference>
<dbReference type="AlphaFoldDB" id="A0A897NM97"/>
<evidence type="ECO:0000256" key="1">
    <source>
        <dbReference type="SAM" id="MobiDB-lite"/>
    </source>
</evidence>
<evidence type="ECO:0000313" key="4">
    <source>
        <dbReference type="Proteomes" id="UP000663305"/>
    </source>
</evidence>
<dbReference type="Proteomes" id="UP000663305">
    <property type="component" value="Chromosome"/>
</dbReference>
<evidence type="ECO:0000256" key="2">
    <source>
        <dbReference type="SAM" id="Phobius"/>
    </source>
</evidence>
<sequence length="52" mass="6061">MDTFQIVLALAGLIGFLVPIFFIIAQKDREKAAVDPSIEEMKQRQRRKRENE</sequence>
<keyword evidence="2" id="KW-0812">Transmembrane</keyword>
<gene>
    <name evidence="3" type="ORF">HSBGL_2998</name>
</gene>
<protein>
    <submittedName>
        <fullName evidence="3">Uncharacterized protein</fullName>
    </submittedName>
</protein>
<keyword evidence="2" id="KW-1133">Transmembrane helix</keyword>
<dbReference type="GeneID" id="68862519"/>
<proteinExistence type="predicted"/>
<organism evidence="3 4">
    <name type="scientific">Halapricum desulfuricans</name>
    <dbReference type="NCBI Taxonomy" id="2841257"/>
    <lineage>
        <taxon>Archaea</taxon>
        <taxon>Methanobacteriati</taxon>
        <taxon>Methanobacteriota</taxon>
        <taxon>Stenosarchaea group</taxon>
        <taxon>Halobacteria</taxon>
        <taxon>Halobacteriales</taxon>
        <taxon>Haloarculaceae</taxon>
        <taxon>Halapricum</taxon>
    </lineage>
</organism>
<reference evidence="3" key="1">
    <citation type="submission" date="2020-11" db="EMBL/GenBank/DDBJ databases">
        <title>Carbohydrate-dependent, anaerobic sulfur respiration: A novel catabolism in halophilic archaea.</title>
        <authorList>
            <person name="Sorokin D.Y."/>
            <person name="Messina E."/>
            <person name="Smedile F."/>
            <person name="La Cono V."/>
            <person name="Hallsworth J.E."/>
            <person name="Yakimov M.M."/>
        </authorList>
    </citation>
    <scope>NUCLEOTIDE SEQUENCE</scope>
    <source>
        <strain evidence="3">HSR-Bgl</strain>
    </source>
</reference>
<feature type="region of interest" description="Disordered" evidence="1">
    <location>
        <begin position="29"/>
        <end position="52"/>
    </location>
</feature>
<keyword evidence="2" id="KW-0472">Membrane</keyword>
<feature type="transmembrane region" description="Helical" evidence="2">
    <location>
        <begin position="6"/>
        <end position="25"/>
    </location>
</feature>
<name>A0A897NM97_9EURY</name>
<dbReference type="RefSeq" id="WP_229125107.1">
    <property type="nucleotide sequence ID" value="NZ_CP064789.1"/>
</dbReference>